<name>A0A0M9ER59_FUSLA</name>
<evidence type="ECO:0000256" key="7">
    <source>
        <dbReference type="ARBA" id="ARBA00023033"/>
    </source>
</evidence>
<dbReference type="SUPFAM" id="SSF48264">
    <property type="entry name" value="Cytochrome P450"/>
    <property type="match status" value="1"/>
</dbReference>
<keyword evidence="12" id="KW-1185">Reference proteome</keyword>
<keyword evidence="7 9" id="KW-0503">Monooxygenase</keyword>
<keyword evidence="3 8" id="KW-0349">Heme</keyword>
<dbReference type="InterPro" id="IPR036396">
    <property type="entry name" value="Cyt_P450_sf"/>
</dbReference>
<dbReference type="Proteomes" id="UP000037904">
    <property type="component" value="Unassembled WGS sequence"/>
</dbReference>
<keyword evidence="10" id="KW-1133">Transmembrane helix</keyword>
<dbReference type="InterPro" id="IPR002403">
    <property type="entry name" value="Cyt_P450_E_grp-IV"/>
</dbReference>
<dbReference type="GO" id="GO:0020037">
    <property type="term" value="F:heme binding"/>
    <property type="evidence" value="ECO:0007669"/>
    <property type="project" value="InterPro"/>
</dbReference>
<dbReference type="EMBL" id="JXCE01000304">
    <property type="protein sequence ID" value="KPA38199.1"/>
    <property type="molecule type" value="Genomic_DNA"/>
</dbReference>
<dbReference type="InterPro" id="IPR001128">
    <property type="entry name" value="Cyt_P450"/>
</dbReference>
<dbReference type="PANTHER" id="PTHR46206">
    <property type="entry name" value="CYTOCHROME P450"/>
    <property type="match status" value="1"/>
</dbReference>
<keyword evidence="6 8" id="KW-0408">Iron</keyword>
<evidence type="ECO:0000256" key="9">
    <source>
        <dbReference type="RuleBase" id="RU000461"/>
    </source>
</evidence>
<evidence type="ECO:0000256" key="10">
    <source>
        <dbReference type="SAM" id="Phobius"/>
    </source>
</evidence>
<comment type="similarity">
    <text evidence="2 9">Belongs to the cytochrome P450 family.</text>
</comment>
<evidence type="ECO:0000256" key="2">
    <source>
        <dbReference type="ARBA" id="ARBA00010617"/>
    </source>
</evidence>
<evidence type="ECO:0000256" key="8">
    <source>
        <dbReference type="PIRSR" id="PIRSR602403-1"/>
    </source>
</evidence>
<keyword evidence="10" id="KW-0812">Transmembrane</keyword>
<comment type="cofactor">
    <cofactor evidence="1 8">
        <name>heme</name>
        <dbReference type="ChEBI" id="CHEBI:30413"/>
    </cofactor>
</comment>
<evidence type="ECO:0000256" key="1">
    <source>
        <dbReference type="ARBA" id="ARBA00001971"/>
    </source>
</evidence>
<gene>
    <name evidence="11" type="ORF">FLAG1_08967</name>
</gene>
<accession>A0A0M9ER59</accession>
<dbReference type="PANTHER" id="PTHR46206:SF2">
    <property type="entry name" value="CYTOCHROME P450 MONOOXYGENASE AUSG-RELATED"/>
    <property type="match status" value="1"/>
</dbReference>
<evidence type="ECO:0000313" key="11">
    <source>
        <dbReference type="EMBL" id="KPA38199.1"/>
    </source>
</evidence>
<reference evidence="11 12" key="1">
    <citation type="submission" date="2015-04" db="EMBL/GenBank/DDBJ databases">
        <title>The draft genome sequence of Fusarium langsethiae, a T-2/HT-2 mycotoxin producer.</title>
        <authorList>
            <person name="Lysoe E."/>
            <person name="Divon H.H."/>
            <person name="Terzi V."/>
            <person name="Orru L."/>
            <person name="Lamontanara A."/>
            <person name="Kolseth A.-K."/>
            <person name="Frandsen R.J."/>
            <person name="Nielsen K."/>
            <person name="Thrane U."/>
        </authorList>
    </citation>
    <scope>NUCLEOTIDE SEQUENCE [LARGE SCALE GENOMIC DNA]</scope>
    <source>
        <strain evidence="11 12">Fl201059</strain>
    </source>
</reference>
<evidence type="ECO:0000313" key="12">
    <source>
        <dbReference type="Proteomes" id="UP000037904"/>
    </source>
</evidence>
<dbReference type="PROSITE" id="PS00086">
    <property type="entry name" value="CYTOCHROME_P450"/>
    <property type="match status" value="1"/>
</dbReference>
<evidence type="ECO:0000256" key="6">
    <source>
        <dbReference type="ARBA" id="ARBA00023004"/>
    </source>
</evidence>
<comment type="caution">
    <text evidence="11">The sequence shown here is derived from an EMBL/GenBank/DDBJ whole genome shotgun (WGS) entry which is preliminary data.</text>
</comment>
<dbReference type="AlphaFoldDB" id="A0A0M9ER59"/>
<evidence type="ECO:0000256" key="3">
    <source>
        <dbReference type="ARBA" id="ARBA00022617"/>
    </source>
</evidence>
<organism evidence="11 12">
    <name type="scientific">Fusarium langsethiae</name>
    <dbReference type="NCBI Taxonomy" id="179993"/>
    <lineage>
        <taxon>Eukaryota</taxon>
        <taxon>Fungi</taxon>
        <taxon>Dikarya</taxon>
        <taxon>Ascomycota</taxon>
        <taxon>Pezizomycotina</taxon>
        <taxon>Sordariomycetes</taxon>
        <taxon>Hypocreomycetidae</taxon>
        <taxon>Hypocreales</taxon>
        <taxon>Nectriaceae</taxon>
        <taxon>Fusarium</taxon>
    </lineage>
</organism>
<keyword evidence="5 9" id="KW-0560">Oxidoreductase</keyword>
<feature type="transmembrane region" description="Helical" evidence="10">
    <location>
        <begin position="12"/>
        <end position="32"/>
    </location>
</feature>
<feature type="binding site" description="axial binding residue" evidence="8">
    <location>
        <position position="447"/>
    </location>
    <ligand>
        <name>heme</name>
        <dbReference type="ChEBI" id="CHEBI:30413"/>
    </ligand>
    <ligandPart>
        <name>Fe</name>
        <dbReference type="ChEBI" id="CHEBI:18248"/>
    </ligandPart>
</feature>
<dbReference type="GO" id="GO:0005506">
    <property type="term" value="F:iron ion binding"/>
    <property type="evidence" value="ECO:0007669"/>
    <property type="project" value="InterPro"/>
</dbReference>
<dbReference type="Gene3D" id="1.10.630.10">
    <property type="entry name" value="Cytochrome P450"/>
    <property type="match status" value="1"/>
</dbReference>
<dbReference type="PRINTS" id="PR00465">
    <property type="entry name" value="EP450IV"/>
</dbReference>
<keyword evidence="4 8" id="KW-0479">Metal-binding</keyword>
<keyword evidence="10" id="KW-0472">Membrane</keyword>
<dbReference type="Pfam" id="PF00067">
    <property type="entry name" value="p450"/>
    <property type="match status" value="1"/>
</dbReference>
<evidence type="ECO:0000256" key="5">
    <source>
        <dbReference type="ARBA" id="ARBA00023002"/>
    </source>
</evidence>
<dbReference type="GO" id="GO:0004497">
    <property type="term" value="F:monooxygenase activity"/>
    <property type="evidence" value="ECO:0007669"/>
    <property type="project" value="UniProtKB-KW"/>
</dbReference>
<protein>
    <submittedName>
        <fullName evidence="11">Ent-kaurene oxidase</fullName>
    </submittedName>
</protein>
<dbReference type="CDD" id="cd11041">
    <property type="entry name" value="CYP503A1-like"/>
    <property type="match status" value="1"/>
</dbReference>
<evidence type="ECO:0000256" key="4">
    <source>
        <dbReference type="ARBA" id="ARBA00022723"/>
    </source>
</evidence>
<proteinExistence type="inferred from homology"/>
<dbReference type="InterPro" id="IPR017972">
    <property type="entry name" value="Cyt_P450_CS"/>
</dbReference>
<sequence>MATDLDLVLGKSQYALFCGITLFSFFILKYSLLDKSGKKYPFINPKKPFEFSNQRVVQDFIENAKDILTKGRSLYKGKPYKAHTDLGDVLVIPPEYVDTLKSERKLDFSEVGKDDTHGYIPGFEPIGSPFDLVPLVNKYLTRALAKLTKPLWAEASLGVDHVLGNSTEWHQINPGEEIMRIVSRMSSRVFMGEELCKDEDWLKVSIEYTVQLFQTADVLRNYPRWARPYVHWFMPSCQGVRRKLQEARDLLQPHIERRNAAKQEAIAEGRPSPFDDSIEWFEKEYAGKSDPATEQIKLSLVAIHTTTDLLLETMFNIATHSELLGPLREELVTVLSAEGLKKTSLYNLKLMDSVVKESQRLRPVGLGLFRRMALADIALPNGDVIKKGTKIICDTTHQWNSEYYPDASKFDGYRFLRMRQTPGQDKHAHLVSTSHDQMGFGHGIHACPGRFFAANEIKIALCHMLIKYDWKMPEGVVPKSKALGMTLLGDREAKLMVKRREAEIDIDAIKSNE</sequence>
<dbReference type="GO" id="GO:0016705">
    <property type="term" value="F:oxidoreductase activity, acting on paired donors, with incorporation or reduction of molecular oxygen"/>
    <property type="evidence" value="ECO:0007669"/>
    <property type="project" value="InterPro"/>
</dbReference>